<dbReference type="AlphaFoldDB" id="A0A7K8R3C8"/>
<dbReference type="GO" id="GO:0015031">
    <property type="term" value="P:protein transport"/>
    <property type="evidence" value="ECO:0007669"/>
    <property type="project" value="UniProtKB-KW"/>
</dbReference>
<dbReference type="InterPro" id="IPR007273">
    <property type="entry name" value="SCAMP"/>
</dbReference>
<feature type="transmembrane region" description="Helical" evidence="10">
    <location>
        <begin position="44"/>
        <end position="63"/>
    </location>
</feature>
<evidence type="ECO:0000256" key="10">
    <source>
        <dbReference type="RuleBase" id="RU363122"/>
    </source>
</evidence>
<keyword evidence="13" id="KW-1185">Reference proteome</keyword>
<evidence type="ECO:0000256" key="11">
    <source>
        <dbReference type="SAM" id="MobiDB-lite"/>
    </source>
</evidence>
<evidence type="ECO:0000256" key="4">
    <source>
        <dbReference type="ARBA" id="ARBA00022553"/>
    </source>
</evidence>
<feature type="non-terminal residue" evidence="12">
    <location>
        <position position="1"/>
    </location>
</feature>
<dbReference type="GO" id="GO:0032588">
    <property type="term" value="C:trans-Golgi network membrane"/>
    <property type="evidence" value="ECO:0007669"/>
    <property type="project" value="TreeGrafter"/>
</dbReference>
<dbReference type="Proteomes" id="UP000567624">
    <property type="component" value="Unassembled WGS sequence"/>
</dbReference>
<sequence>APEKVNNFPPLPKFIPLKPCFYQNFADEIPIDYQFLVKRIYHVWIFYCITLAVNIIACLAWWIGGGYGVNFGLAILWLVLFSPCGYICWFRPAYKAFRFSGHPVPGPQLPYKQINIFLITRTLHKASSDVVSVSCSGWLSAITFFSTSAAAAVFMLFPAIMFTMAAIAMLICILRVHKIYRGGGGSFQKAQDEWNSGAWRNPPSREAQYSNFSGNSLPEYPTVPNYPPGNQWP</sequence>
<evidence type="ECO:0000313" key="12">
    <source>
        <dbReference type="EMBL" id="NXF12399.1"/>
    </source>
</evidence>
<evidence type="ECO:0000256" key="1">
    <source>
        <dbReference type="ARBA" id="ARBA00004141"/>
    </source>
</evidence>
<keyword evidence="5 10" id="KW-0812">Transmembrane</keyword>
<evidence type="ECO:0000256" key="8">
    <source>
        <dbReference type="ARBA" id="ARBA00023136"/>
    </source>
</evidence>
<dbReference type="GO" id="GO:0055038">
    <property type="term" value="C:recycling endosome membrane"/>
    <property type="evidence" value="ECO:0007669"/>
    <property type="project" value="TreeGrafter"/>
</dbReference>
<evidence type="ECO:0000256" key="9">
    <source>
        <dbReference type="ARBA" id="ARBA00037350"/>
    </source>
</evidence>
<comment type="similarity">
    <text evidence="2 10">Belongs to the SCAMP family.</text>
</comment>
<evidence type="ECO:0000256" key="6">
    <source>
        <dbReference type="ARBA" id="ARBA00022927"/>
    </source>
</evidence>
<keyword evidence="4" id="KW-0597">Phosphoprotein</keyword>
<reference evidence="12 13" key="1">
    <citation type="submission" date="2019-09" db="EMBL/GenBank/DDBJ databases">
        <title>Bird 10,000 Genomes (B10K) Project - Family phase.</title>
        <authorList>
            <person name="Zhang G."/>
        </authorList>
    </citation>
    <scope>NUCLEOTIDE SEQUENCE [LARGE SCALE GENOMIC DNA]</scope>
    <source>
        <strain evidence="12">B10K-CU-031-20</strain>
    </source>
</reference>
<name>A0A7K8R3C8_9PASS</name>
<evidence type="ECO:0000313" key="13">
    <source>
        <dbReference type="Proteomes" id="UP000567624"/>
    </source>
</evidence>
<feature type="transmembrane region" description="Helical" evidence="10">
    <location>
        <begin position="151"/>
        <end position="174"/>
    </location>
</feature>
<keyword evidence="7 10" id="KW-1133">Transmembrane helix</keyword>
<keyword evidence="6" id="KW-0653">Protein transport</keyword>
<proteinExistence type="inferred from homology"/>
<dbReference type="Pfam" id="PF04144">
    <property type="entry name" value="SCAMP"/>
    <property type="match status" value="1"/>
</dbReference>
<dbReference type="PANTHER" id="PTHR10687:SF11">
    <property type="entry name" value="SECRETORY CARRIER-ASSOCIATED MEMBRANE PROTEIN 4"/>
    <property type="match status" value="1"/>
</dbReference>
<feature type="non-terminal residue" evidence="12">
    <location>
        <position position="233"/>
    </location>
</feature>
<evidence type="ECO:0000256" key="2">
    <source>
        <dbReference type="ARBA" id="ARBA00010482"/>
    </source>
</evidence>
<feature type="transmembrane region" description="Helical" evidence="10">
    <location>
        <begin position="126"/>
        <end position="145"/>
    </location>
</feature>
<evidence type="ECO:0000256" key="5">
    <source>
        <dbReference type="ARBA" id="ARBA00022692"/>
    </source>
</evidence>
<gene>
    <name evidence="12" type="primary">Scamp4</name>
    <name evidence="12" type="ORF">SMICAP_R06990</name>
</gene>
<keyword evidence="8 10" id="KW-0472">Membrane</keyword>
<organism evidence="12 13">
    <name type="scientific">Smithornis capensis</name>
    <dbReference type="NCBI Taxonomy" id="363769"/>
    <lineage>
        <taxon>Eukaryota</taxon>
        <taxon>Metazoa</taxon>
        <taxon>Chordata</taxon>
        <taxon>Craniata</taxon>
        <taxon>Vertebrata</taxon>
        <taxon>Euteleostomi</taxon>
        <taxon>Archelosauria</taxon>
        <taxon>Archosauria</taxon>
        <taxon>Dinosauria</taxon>
        <taxon>Saurischia</taxon>
        <taxon>Theropoda</taxon>
        <taxon>Coelurosauria</taxon>
        <taxon>Aves</taxon>
        <taxon>Neognathae</taxon>
        <taxon>Neoaves</taxon>
        <taxon>Telluraves</taxon>
        <taxon>Australaves</taxon>
        <taxon>Passeriformes</taxon>
        <taxon>Eurylaimidae</taxon>
        <taxon>Smithornis</taxon>
    </lineage>
</organism>
<feature type="transmembrane region" description="Helical" evidence="10">
    <location>
        <begin position="69"/>
        <end position="90"/>
    </location>
</feature>
<comment type="function">
    <text evidence="9">Probably involved in membrane protein trafficking.</text>
</comment>
<evidence type="ECO:0000256" key="7">
    <source>
        <dbReference type="ARBA" id="ARBA00022989"/>
    </source>
</evidence>
<feature type="compositionally biased region" description="Polar residues" evidence="11">
    <location>
        <begin position="207"/>
        <end position="216"/>
    </location>
</feature>
<feature type="region of interest" description="Disordered" evidence="11">
    <location>
        <begin position="197"/>
        <end position="233"/>
    </location>
</feature>
<accession>A0A7K8R3C8</accession>
<dbReference type="EMBL" id="VWYW01000998">
    <property type="protein sequence ID" value="NXF12399.1"/>
    <property type="molecule type" value="Genomic_DNA"/>
</dbReference>
<protein>
    <recommendedName>
        <fullName evidence="10">Secretory carrier-associated membrane protein</fullName>
        <shortName evidence="10">Secretory carrier membrane protein</shortName>
    </recommendedName>
</protein>
<evidence type="ECO:0000256" key="3">
    <source>
        <dbReference type="ARBA" id="ARBA00022448"/>
    </source>
</evidence>
<comment type="caution">
    <text evidence="12">The sequence shown here is derived from an EMBL/GenBank/DDBJ whole genome shotgun (WGS) entry which is preliminary data.</text>
</comment>
<dbReference type="PANTHER" id="PTHR10687">
    <property type="entry name" value="SECRETORY CARRIER-ASSOCIATED MEMBRANE PROTEIN SCAMP"/>
    <property type="match status" value="1"/>
</dbReference>
<keyword evidence="3 10" id="KW-0813">Transport</keyword>
<comment type="subcellular location">
    <subcellularLocation>
        <location evidence="1 10">Membrane</location>
        <topology evidence="1 10">Multi-pass membrane protein</topology>
    </subcellularLocation>
</comment>